<evidence type="ECO:0000313" key="2">
    <source>
        <dbReference type="EMBL" id="MDV6259945.1"/>
    </source>
</evidence>
<name>A0ABU4B6Y0_9NOCA</name>
<dbReference type="RefSeq" id="WP_317562832.1">
    <property type="nucleotide sequence ID" value="NZ_JAWLJX010000001.1"/>
</dbReference>
<dbReference type="EMBL" id="JAWLJX010000001">
    <property type="protein sequence ID" value="MDV6259945.1"/>
    <property type="molecule type" value="Genomic_DNA"/>
</dbReference>
<proteinExistence type="predicted"/>
<feature type="domain" description="AbiEi antitoxin N-terminal" evidence="1">
    <location>
        <begin position="3"/>
        <end position="37"/>
    </location>
</feature>
<evidence type="ECO:0000259" key="1">
    <source>
        <dbReference type="Pfam" id="PF13338"/>
    </source>
</evidence>
<keyword evidence="3" id="KW-1185">Reference proteome</keyword>
<accession>A0ABU4B6Y0</accession>
<organism evidence="2 3">
    <name type="scientific">Rhodococcoides yunnanense</name>
    <dbReference type="NCBI Taxonomy" id="278209"/>
    <lineage>
        <taxon>Bacteria</taxon>
        <taxon>Bacillati</taxon>
        <taxon>Actinomycetota</taxon>
        <taxon>Actinomycetes</taxon>
        <taxon>Mycobacteriales</taxon>
        <taxon>Nocardiaceae</taxon>
        <taxon>Rhodococcoides</taxon>
    </lineage>
</organism>
<protein>
    <submittedName>
        <fullName evidence="2">Type IV toxin-antitoxin system AbiEi family antitoxin domain-containing protein</fullName>
    </submittedName>
</protein>
<reference evidence="2 3" key="1">
    <citation type="submission" date="2023-10" db="EMBL/GenBank/DDBJ databases">
        <title>Development of a sustainable strategy for remediation of hydrocarbon-contaminated territories based on the waste exchange concept.</title>
        <authorList>
            <person name="Krivoruchko A."/>
        </authorList>
    </citation>
    <scope>NUCLEOTIDE SEQUENCE [LARGE SCALE GENOMIC DNA]</scope>
    <source>
        <strain evidence="2 3">IEGM 1323</strain>
    </source>
</reference>
<comment type="caution">
    <text evidence="2">The sequence shown here is derived from an EMBL/GenBank/DDBJ whole genome shotgun (WGS) entry which is preliminary data.</text>
</comment>
<dbReference type="Pfam" id="PF13338">
    <property type="entry name" value="AbiEi_4"/>
    <property type="match status" value="1"/>
</dbReference>
<dbReference type="Proteomes" id="UP001185755">
    <property type="component" value="Unassembled WGS sequence"/>
</dbReference>
<gene>
    <name evidence="2" type="ORF">R3P96_01195</name>
</gene>
<dbReference type="InterPro" id="IPR025159">
    <property type="entry name" value="AbiEi_N"/>
</dbReference>
<evidence type="ECO:0000313" key="3">
    <source>
        <dbReference type="Proteomes" id="UP001185755"/>
    </source>
</evidence>
<sequence length="67" mass="7133">MGVCTAGDLMARGMSRGTITRRTASGQLIRVLPGIYATDKPDYLDLCSAVVLWKPGAVLSHLTAAWV</sequence>